<dbReference type="SUPFAM" id="SSF54523">
    <property type="entry name" value="Pili subunits"/>
    <property type="match status" value="1"/>
</dbReference>
<dbReference type="PROSITE" id="PS00409">
    <property type="entry name" value="PROKAR_NTER_METHYL"/>
    <property type="match status" value="1"/>
</dbReference>
<dbReference type="NCBIfam" id="TIGR02532">
    <property type="entry name" value="IV_pilin_GFxxxE"/>
    <property type="match status" value="1"/>
</dbReference>
<dbReference type="InterPro" id="IPR027558">
    <property type="entry name" value="Pre_pil_HX9DG_C"/>
</dbReference>
<dbReference type="AlphaFoldDB" id="A0A286RLA5"/>
<dbReference type="Proteomes" id="UP000215086">
    <property type="component" value="Chromosome"/>
</dbReference>
<organism evidence="2 3">
    <name type="scientific">Thermogutta terrifontis</name>
    <dbReference type="NCBI Taxonomy" id="1331910"/>
    <lineage>
        <taxon>Bacteria</taxon>
        <taxon>Pseudomonadati</taxon>
        <taxon>Planctomycetota</taxon>
        <taxon>Planctomycetia</taxon>
        <taxon>Pirellulales</taxon>
        <taxon>Thermoguttaceae</taxon>
        <taxon>Thermogutta</taxon>
    </lineage>
</organism>
<keyword evidence="3" id="KW-1185">Reference proteome</keyword>
<evidence type="ECO:0000259" key="1">
    <source>
        <dbReference type="Pfam" id="PF07596"/>
    </source>
</evidence>
<dbReference type="Pfam" id="PF07963">
    <property type="entry name" value="N_methyl"/>
    <property type="match status" value="1"/>
</dbReference>
<dbReference type="InterPro" id="IPR012902">
    <property type="entry name" value="N_methyl_site"/>
</dbReference>
<dbReference type="PANTHER" id="PTHR30093:SF2">
    <property type="entry name" value="TYPE II SECRETION SYSTEM PROTEIN H"/>
    <property type="match status" value="1"/>
</dbReference>
<dbReference type="KEGG" id="ttf:THTE_4137"/>
<proteinExistence type="predicted"/>
<protein>
    <recommendedName>
        <fullName evidence="1">DUF1559 domain-containing protein</fullName>
    </recommendedName>
</protein>
<dbReference type="PANTHER" id="PTHR30093">
    <property type="entry name" value="GENERAL SECRETION PATHWAY PROTEIN G"/>
    <property type="match status" value="1"/>
</dbReference>
<name>A0A286RLA5_9BACT</name>
<feature type="domain" description="DUF1559" evidence="1">
    <location>
        <begin position="44"/>
        <end position="331"/>
    </location>
</feature>
<dbReference type="Pfam" id="PF07596">
    <property type="entry name" value="SBP_bac_10"/>
    <property type="match status" value="1"/>
</dbReference>
<sequence length="349" mass="38564">MCVQSLFMRNRAGGSSRRGFTLVELLVVIAIIGILIALLLPAVQAAREAARRSQCTNNLKQVALAMHNYHDVYKVFPRFCYRPIDPANAPNLHSHWKGYSIHVRLLPYIEQRALFDTIQTVGMMQGLEWYNGNAQLTAARRTVISTYRCPSDSAFRGSAETGNCNYLFSFGSHVDWGSIQQNGFVQRDMETTFADLRDGASNTIMAGEGLIGDNNNSIYNPGDVVRAQTYSGSTRLFPTEADVQNYGVQCQGGITNHHSHSGRDWIAPMPTQSVFNTVAPPNWQYPTCQECSGCGWMDSNGFFPARSRHPGGVNHAMGDGSVRFISSTINVRTYQYLGGRDDGQATGDQ</sequence>
<accession>A0A286RLA5</accession>
<gene>
    <name evidence="2" type="ORF">THTE_4137</name>
</gene>
<dbReference type="Gene3D" id="3.30.700.10">
    <property type="entry name" value="Glycoprotein, Type 4 Pilin"/>
    <property type="match status" value="1"/>
</dbReference>
<dbReference type="InterPro" id="IPR011453">
    <property type="entry name" value="DUF1559"/>
</dbReference>
<dbReference type="RefSeq" id="WP_168175881.1">
    <property type="nucleotide sequence ID" value="NZ_CP018477.1"/>
</dbReference>
<dbReference type="InterPro" id="IPR045584">
    <property type="entry name" value="Pilin-like"/>
</dbReference>
<evidence type="ECO:0000313" key="2">
    <source>
        <dbReference type="EMBL" id="ASV76738.1"/>
    </source>
</evidence>
<reference evidence="2 3" key="1">
    <citation type="journal article" name="Front. Microbiol.">
        <title>Sugar Metabolism of the First Thermophilic Planctomycete Thermogutta terrifontis: Comparative Genomic and Transcriptomic Approaches.</title>
        <authorList>
            <person name="Elcheninov A.G."/>
            <person name="Menzel P."/>
            <person name="Gudbergsdottir S.R."/>
            <person name="Slesarev A.I."/>
            <person name="Kadnikov V.V."/>
            <person name="Krogh A."/>
            <person name="Bonch-Osmolovskaya E.A."/>
            <person name="Peng X."/>
            <person name="Kublanov I.V."/>
        </authorList>
    </citation>
    <scope>NUCLEOTIDE SEQUENCE [LARGE SCALE GENOMIC DNA]</scope>
    <source>
        <strain evidence="2 3">R1</strain>
    </source>
</reference>
<evidence type="ECO:0000313" key="3">
    <source>
        <dbReference type="Proteomes" id="UP000215086"/>
    </source>
</evidence>
<dbReference type="EMBL" id="CP018477">
    <property type="protein sequence ID" value="ASV76738.1"/>
    <property type="molecule type" value="Genomic_DNA"/>
</dbReference>
<dbReference type="NCBIfam" id="TIGR04294">
    <property type="entry name" value="pre_pil_HX9DG"/>
    <property type="match status" value="1"/>
</dbReference>